<dbReference type="PANTHER" id="PTHR39963">
    <property type="entry name" value="SLL0983 PROTEIN"/>
    <property type="match status" value="1"/>
</dbReference>
<proteinExistence type="predicted"/>
<dbReference type="EMBL" id="JANAVZ010000001">
    <property type="protein sequence ID" value="MCT4331569.1"/>
    <property type="molecule type" value="Genomic_DNA"/>
</dbReference>
<dbReference type="RefSeq" id="WP_260275733.1">
    <property type="nucleotide sequence ID" value="NZ_JANAVZ010000001.1"/>
</dbReference>
<dbReference type="NCBIfam" id="NF033855">
    <property type="entry name" value="tRNA_MNMC2"/>
    <property type="match status" value="1"/>
</dbReference>
<evidence type="ECO:0000259" key="1">
    <source>
        <dbReference type="Pfam" id="PF05430"/>
    </source>
</evidence>
<dbReference type="Proteomes" id="UP001320702">
    <property type="component" value="Unassembled WGS sequence"/>
</dbReference>
<accession>A0ABT2K4X2</accession>
<reference evidence="2 3" key="1">
    <citation type="submission" date="2022-04" db="EMBL/GenBank/DDBJ databases">
        <title>Paracoccus sp. YLB-12 draft genome sequence.</title>
        <authorList>
            <person name="Yu L."/>
        </authorList>
    </citation>
    <scope>NUCLEOTIDE SEQUENCE [LARGE SCALE GENOMIC DNA]</scope>
    <source>
        <strain evidence="2 3">YLB-12</strain>
    </source>
</reference>
<sequence length="233" mass="24940">MDGGQPQLAWREGGVPVSTRFDDPYFSLAGGLAETRHVFLDGNDLPARLRPGFHVAELGFGTGLNALALALVARVPVVMTSFEAYPMTVDQLALAHAAFPELAGLASQLRQGWGAARLQVGPVDLRLVIGDVRRTLPAWPGRADAWFLDGFSPAKNPEMWSAELMAQVGRHSAAGAGFATYTAAGHVRRALEEAGFAVQRRPGFGRKRHMSVGRLRDGMTDTDTDTVAHGPSV</sequence>
<dbReference type="InterPro" id="IPR008471">
    <property type="entry name" value="MnmC-like_methylTransf"/>
</dbReference>
<evidence type="ECO:0000313" key="2">
    <source>
        <dbReference type="EMBL" id="MCT4331569.1"/>
    </source>
</evidence>
<feature type="domain" description="MnmC-like methyltransferase" evidence="1">
    <location>
        <begin position="116"/>
        <end position="213"/>
    </location>
</feature>
<dbReference type="Pfam" id="PF05430">
    <property type="entry name" value="Methyltransf_30"/>
    <property type="match status" value="1"/>
</dbReference>
<dbReference type="Gene3D" id="3.40.50.150">
    <property type="entry name" value="Vaccinia Virus protein VP39"/>
    <property type="match status" value="1"/>
</dbReference>
<organism evidence="2 3">
    <name type="scientific">Paracoccus maritimus</name>
    <dbReference type="NCBI Taxonomy" id="2933292"/>
    <lineage>
        <taxon>Bacteria</taxon>
        <taxon>Pseudomonadati</taxon>
        <taxon>Pseudomonadota</taxon>
        <taxon>Alphaproteobacteria</taxon>
        <taxon>Rhodobacterales</taxon>
        <taxon>Paracoccaceae</taxon>
        <taxon>Paracoccus</taxon>
    </lineage>
</organism>
<dbReference type="PANTHER" id="PTHR39963:SF1">
    <property type="entry name" value="MNMC-LIKE METHYLTRANSFERASE DOMAIN-CONTAINING PROTEIN"/>
    <property type="match status" value="1"/>
</dbReference>
<name>A0ABT2K4X2_9RHOB</name>
<dbReference type="SUPFAM" id="SSF53335">
    <property type="entry name" value="S-adenosyl-L-methionine-dependent methyltransferases"/>
    <property type="match status" value="1"/>
</dbReference>
<dbReference type="InterPro" id="IPR029063">
    <property type="entry name" value="SAM-dependent_MTases_sf"/>
</dbReference>
<protein>
    <submittedName>
        <fullName evidence="2">tRNA (5-methylaminomethyl-2-thiouridine)(34)-methyltransferase MnmD</fullName>
    </submittedName>
</protein>
<keyword evidence="3" id="KW-1185">Reference proteome</keyword>
<comment type="caution">
    <text evidence="2">The sequence shown here is derived from an EMBL/GenBank/DDBJ whole genome shotgun (WGS) entry which is preliminary data.</text>
</comment>
<evidence type="ECO:0000313" key="3">
    <source>
        <dbReference type="Proteomes" id="UP001320702"/>
    </source>
</evidence>
<gene>
    <name evidence="2" type="primary">mnmD</name>
    <name evidence="2" type="ORF">MU516_01650</name>
</gene>
<dbReference type="InterPro" id="IPR047785">
    <property type="entry name" value="tRNA_MNMC2"/>
</dbReference>